<dbReference type="STRING" id="133385.A0A2T9Y7J8"/>
<accession>A0A2T9Y7J8</accession>
<dbReference type="Pfam" id="PF12850">
    <property type="entry name" value="Metallophos_2"/>
    <property type="match status" value="1"/>
</dbReference>
<evidence type="ECO:0000256" key="3">
    <source>
        <dbReference type="RuleBase" id="RU362040"/>
    </source>
</evidence>
<reference evidence="5 6" key="1">
    <citation type="journal article" date="2018" name="MBio">
        <title>Comparative Genomics Reveals the Core Gene Toolbox for the Fungus-Insect Symbiosis.</title>
        <authorList>
            <person name="Wang Y."/>
            <person name="Stata M."/>
            <person name="Wang W."/>
            <person name="Stajich J.E."/>
            <person name="White M.M."/>
            <person name="Moncalvo J.M."/>
        </authorList>
    </citation>
    <scope>NUCLEOTIDE SEQUENCE [LARGE SCALE GENOMIC DNA]</scope>
    <source>
        <strain evidence="5 6">SWE-8-4</strain>
    </source>
</reference>
<protein>
    <recommendedName>
        <fullName evidence="2 3">Vacuolar protein sorting-associated protein 29</fullName>
    </recommendedName>
</protein>
<dbReference type="NCBIfam" id="TIGR00040">
    <property type="entry name" value="yfcE"/>
    <property type="match status" value="1"/>
</dbReference>
<dbReference type="PANTHER" id="PTHR11124">
    <property type="entry name" value="VACUOLAR SORTING PROTEIN VPS29"/>
    <property type="match status" value="1"/>
</dbReference>
<organism evidence="5 6">
    <name type="scientific">Smittium simulii</name>
    <dbReference type="NCBI Taxonomy" id="133385"/>
    <lineage>
        <taxon>Eukaryota</taxon>
        <taxon>Fungi</taxon>
        <taxon>Fungi incertae sedis</taxon>
        <taxon>Zoopagomycota</taxon>
        <taxon>Kickxellomycotina</taxon>
        <taxon>Harpellomycetes</taxon>
        <taxon>Harpellales</taxon>
        <taxon>Legeriomycetaceae</taxon>
        <taxon>Smittium</taxon>
    </lineage>
</organism>
<dbReference type="OrthoDB" id="10258130at2759"/>
<dbReference type="EMBL" id="MBFR01000395">
    <property type="protein sequence ID" value="PVU88311.1"/>
    <property type="molecule type" value="Genomic_DNA"/>
</dbReference>
<evidence type="ECO:0000256" key="1">
    <source>
        <dbReference type="ARBA" id="ARBA00005945"/>
    </source>
</evidence>
<dbReference type="InterPro" id="IPR000979">
    <property type="entry name" value="Phosphodiesterase_MJ0936/Vps29"/>
</dbReference>
<sequence length="145" mass="16234">MVLGDYDELYDLSATKPTKSEQKENASTLKKPFPDSKIVEIENFKIGIIHGHQLSPPDGKVDTLASVARYMDVDVLCSGNTHRFVAYEEDGKFFINPGSATGASSAYENNPTPSFVLLDIKENNMVVYFYQLTDEVIVDRIEYSK</sequence>
<feature type="domain" description="Calcineurin-like phosphoesterase" evidence="4">
    <location>
        <begin position="2"/>
        <end position="122"/>
    </location>
</feature>
<evidence type="ECO:0000256" key="2">
    <source>
        <dbReference type="ARBA" id="ARBA00017767"/>
    </source>
</evidence>
<dbReference type="Gene3D" id="3.60.21.10">
    <property type="match status" value="1"/>
</dbReference>
<gene>
    <name evidence="5" type="ORF">BB561_005925</name>
</gene>
<comment type="caution">
    <text evidence="5">The sequence shown here is derived from an EMBL/GenBank/DDBJ whole genome shotgun (WGS) entry which is preliminary data.</text>
</comment>
<comment type="similarity">
    <text evidence="1 3">Belongs to the VPS29 family.</text>
</comment>
<evidence type="ECO:0000313" key="6">
    <source>
        <dbReference type="Proteomes" id="UP000245383"/>
    </source>
</evidence>
<dbReference type="InterPro" id="IPR024654">
    <property type="entry name" value="Calcineurin-like_PHP_lpxH"/>
</dbReference>
<proteinExistence type="inferred from homology"/>
<name>A0A2T9Y7J8_9FUNG</name>
<dbReference type="InterPro" id="IPR029052">
    <property type="entry name" value="Metallo-depent_PP-like"/>
</dbReference>
<keyword evidence="6" id="KW-1185">Reference proteome</keyword>
<evidence type="ECO:0000313" key="5">
    <source>
        <dbReference type="EMBL" id="PVU88311.1"/>
    </source>
</evidence>
<dbReference type="AlphaFoldDB" id="A0A2T9Y7J8"/>
<dbReference type="Proteomes" id="UP000245383">
    <property type="component" value="Unassembled WGS sequence"/>
</dbReference>
<dbReference type="SUPFAM" id="SSF56300">
    <property type="entry name" value="Metallo-dependent phosphatases"/>
    <property type="match status" value="1"/>
</dbReference>
<evidence type="ECO:0000259" key="4">
    <source>
        <dbReference type="Pfam" id="PF12850"/>
    </source>
</evidence>